<evidence type="ECO:0000259" key="2">
    <source>
        <dbReference type="Pfam" id="PF03050"/>
    </source>
</evidence>
<feature type="region of interest" description="Disordered" evidence="1">
    <location>
        <begin position="65"/>
        <end position="105"/>
    </location>
</feature>
<dbReference type="Proteomes" id="UP000199548">
    <property type="component" value="Unassembled WGS sequence"/>
</dbReference>
<dbReference type="Pfam" id="PF03050">
    <property type="entry name" value="DDE_Tnp_IS66"/>
    <property type="match status" value="1"/>
</dbReference>
<dbReference type="InterPro" id="IPR024463">
    <property type="entry name" value="Transposase_TnpC_homeodom"/>
</dbReference>
<dbReference type="EMBL" id="FOQU01000022">
    <property type="protein sequence ID" value="SFK06696.1"/>
    <property type="molecule type" value="Genomic_DNA"/>
</dbReference>
<reference evidence="6 7" key="1">
    <citation type="submission" date="2016-10" db="EMBL/GenBank/DDBJ databases">
        <authorList>
            <person name="de Groot N.N."/>
        </authorList>
    </citation>
    <scope>NUCLEOTIDE SEQUENCE [LARGE SCALE GENOMIC DNA]</scope>
    <source>
        <strain evidence="6 7">LMG 23650</strain>
    </source>
</reference>
<gene>
    <name evidence="6" type="ORF">SAMN05192543_1223</name>
</gene>
<feature type="region of interest" description="Disordered" evidence="1">
    <location>
        <begin position="41"/>
        <end position="60"/>
    </location>
</feature>
<dbReference type="Pfam" id="PF13817">
    <property type="entry name" value="DDE_Tnp_IS66_C"/>
    <property type="match status" value="1"/>
</dbReference>
<feature type="domain" description="Transposase TnpC homeodomain" evidence="4">
    <location>
        <begin position="33"/>
        <end position="111"/>
    </location>
</feature>
<dbReference type="OrthoDB" id="9794514at2"/>
<dbReference type="NCBIfam" id="NF033517">
    <property type="entry name" value="transpos_IS66"/>
    <property type="match status" value="1"/>
</dbReference>
<dbReference type="Pfam" id="PF13007">
    <property type="entry name" value="LZ_Tnp_IS66"/>
    <property type="match status" value="1"/>
</dbReference>
<evidence type="ECO:0000259" key="3">
    <source>
        <dbReference type="Pfam" id="PF13005"/>
    </source>
</evidence>
<name>A0A1I3WJQ4_9BURK</name>
<dbReference type="InterPro" id="IPR024474">
    <property type="entry name" value="Znf_dom_IS66"/>
</dbReference>
<dbReference type="Pfam" id="PF13005">
    <property type="entry name" value="zf-IS66"/>
    <property type="match status" value="1"/>
</dbReference>
<evidence type="ECO:0000313" key="6">
    <source>
        <dbReference type="EMBL" id="SFK06696.1"/>
    </source>
</evidence>
<dbReference type="PANTHER" id="PTHR33678:SF1">
    <property type="entry name" value="BLL1576 PROTEIN"/>
    <property type="match status" value="1"/>
</dbReference>
<dbReference type="PANTHER" id="PTHR33678">
    <property type="entry name" value="BLL1576 PROTEIN"/>
    <property type="match status" value="1"/>
</dbReference>
<proteinExistence type="predicted"/>
<evidence type="ECO:0000259" key="4">
    <source>
        <dbReference type="Pfam" id="PF13007"/>
    </source>
</evidence>
<dbReference type="InterPro" id="IPR052344">
    <property type="entry name" value="Transposase-related"/>
</dbReference>
<dbReference type="AlphaFoldDB" id="A0A1I3WJQ4"/>
<feature type="domain" description="Transposase IS66 zinc-finger binding" evidence="3">
    <location>
        <begin position="120"/>
        <end position="162"/>
    </location>
</feature>
<sequence>MNEDDFSRLPPAAQAYIRELETRNRQLGERVAQLEEQFRLAQSKRFAPSSEKLGDRVFDEAEQIAATDDDDAGDADDTVALPDTGLPDVPGPARNRPGRKPLPAHLPRQRIEYDLPEDQKVCPCCAHALHRMGEEVSEQLHIEVKASVLQHVRFKYACRHCERHAERTPVITASMPAQPLPGSNASAAMIATVTAGKYVDGTPLYRMAHALARADIEVGRGTLANWIIRPAELHYRRLYDALRRTLLSQPLIHGDETTVQVLKEPGKAAQSTSYMWVYRSAEDSAQPVVLFDYQPGRRQEYPQAFLDGYEGLLMTDGYAAWRTLEGPTHFGCLAHARRAFVDALKGMKKPGGRAAQALEYFKALYQVEALAKADLPEGETRVDYTYRLRQQHSVPLLEAFRKWLDEQAPQVLPESLLGKAISYTRNQWMYLCRYVSDGRAPVDNNVIERDIRPFCTGRSAWLFADTVAGAKASAMVYSLMLTCRACGVEPYAYLLHVLTELPQRAPDADVSDLLPFNFNPQKPLRDAKPQDSTNTP</sequence>
<feature type="domain" description="Transposase IS66 central" evidence="2">
    <location>
        <begin position="183"/>
        <end position="471"/>
    </location>
</feature>
<protein>
    <submittedName>
        <fullName evidence="6">Transposase</fullName>
    </submittedName>
</protein>
<keyword evidence="7" id="KW-1185">Reference proteome</keyword>
<accession>A0A1I3WJQ4</accession>
<dbReference type="InterPro" id="IPR039552">
    <property type="entry name" value="IS66_C"/>
</dbReference>
<organism evidence="6 7">
    <name type="scientific">Paraburkholderia megapolitana</name>
    <dbReference type="NCBI Taxonomy" id="420953"/>
    <lineage>
        <taxon>Bacteria</taxon>
        <taxon>Pseudomonadati</taxon>
        <taxon>Pseudomonadota</taxon>
        <taxon>Betaproteobacteria</taxon>
        <taxon>Burkholderiales</taxon>
        <taxon>Burkholderiaceae</taxon>
        <taxon>Paraburkholderia</taxon>
    </lineage>
</organism>
<evidence type="ECO:0000256" key="1">
    <source>
        <dbReference type="SAM" id="MobiDB-lite"/>
    </source>
</evidence>
<feature type="domain" description="Transposase IS66 C-terminal" evidence="5">
    <location>
        <begin position="478"/>
        <end position="515"/>
    </location>
</feature>
<dbReference type="InterPro" id="IPR004291">
    <property type="entry name" value="Transposase_IS66_central"/>
</dbReference>
<feature type="compositionally biased region" description="Acidic residues" evidence="1">
    <location>
        <begin position="67"/>
        <end position="77"/>
    </location>
</feature>
<dbReference type="RefSeq" id="WP_091020683.1">
    <property type="nucleotide sequence ID" value="NZ_CP041744.1"/>
</dbReference>
<dbReference type="STRING" id="420953.SAMN05192543_1223"/>
<evidence type="ECO:0000313" key="7">
    <source>
        <dbReference type="Proteomes" id="UP000199548"/>
    </source>
</evidence>
<evidence type="ECO:0000259" key="5">
    <source>
        <dbReference type="Pfam" id="PF13817"/>
    </source>
</evidence>